<protein>
    <submittedName>
        <fullName evidence="3">Amino acid ABC transporter substrate-binding protein</fullName>
    </submittedName>
</protein>
<proteinExistence type="predicted"/>
<dbReference type="Pfam" id="PF13458">
    <property type="entry name" value="Peripla_BP_6"/>
    <property type="match status" value="1"/>
</dbReference>
<dbReference type="Proteomes" id="UP000316217">
    <property type="component" value="Unassembled WGS sequence"/>
</dbReference>
<comment type="caution">
    <text evidence="3">The sequence shown here is derived from an EMBL/GenBank/DDBJ whole genome shotgun (WGS) entry which is preliminary data.</text>
</comment>
<evidence type="ECO:0000259" key="2">
    <source>
        <dbReference type="Pfam" id="PF13458"/>
    </source>
</evidence>
<dbReference type="EMBL" id="RXII01000031">
    <property type="protein sequence ID" value="RZN62873.1"/>
    <property type="molecule type" value="Genomic_DNA"/>
</dbReference>
<evidence type="ECO:0000313" key="3">
    <source>
        <dbReference type="EMBL" id="RZN62873.1"/>
    </source>
</evidence>
<accession>A0A520KPL9</accession>
<dbReference type="Gene3D" id="3.40.50.2300">
    <property type="match status" value="2"/>
</dbReference>
<reference evidence="3 4" key="1">
    <citation type="journal article" date="2019" name="Nat. Microbiol.">
        <title>Wide diversity of methane and short-chain alkane metabolisms in uncultured archaea.</title>
        <authorList>
            <person name="Borrel G."/>
            <person name="Adam P.S."/>
            <person name="McKay L.J."/>
            <person name="Chen L.X."/>
            <person name="Sierra-Garcia I.N."/>
            <person name="Sieber C.M."/>
            <person name="Letourneur Q."/>
            <person name="Ghozlane A."/>
            <person name="Andersen G.L."/>
            <person name="Li W.J."/>
            <person name="Hallam S.J."/>
            <person name="Muyzer G."/>
            <person name="de Oliveira V.M."/>
            <person name="Inskeep W.P."/>
            <person name="Banfield J.F."/>
            <person name="Gribaldo S."/>
        </authorList>
    </citation>
    <scope>NUCLEOTIDE SEQUENCE [LARGE SCALE GENOMIC DNA]</scope>
    <source>
        <strain evidence="3">NM4</strain>
    </source>
</reference>
<dbReference type="AlphaFoldDB" id="A0A520KPL9"/>
<dbReference type="InterPro" id="IPR028081">
    <property type="entry name" value="Leu-bd"/>
</dbReference>
<dbReference type="PANTHER" id="PTHR30483:SF40">
    <property type="entry name" value="HISTIDINE KINASE"/>
    <property type="match status" value="1"/>
</dbReference>
<keyword evidence="1" id="KW-0732">Signal</keyword>
<evidence type="ECO:0000313" key="4">
    <source>
        <dbReference type="Proteomes" id="UP000316217"/>
    </source>
</evidence>
<dbReference type="InterPro" id="IPR028082">
    <property type="entry name" value="Peripla_BP_I"/>
</dbReference>
<evidence type="ECO:0000256" key="1">
    <source>
        <dbReference type="ARBA" id="ARBA00022729"/>
    </source>
</evidence>
<organism evidence="3 4">
    <name type="scientific">Candidatus Methanodesulfokora washburnensis</name>
    <dbReference type="NCBI Taxonomy" id="2478471"/>
    <lineage>
        <taxon>Archaea</taxon>
        <taxon>Thermoproteota</taxon>
        <taxon>Candidatus Korarchaeia</taxon>
        <taxon>Candidatus Korarchaeia incertae sedis</taxon>
        <taxon>Candidatus Methanodesulfokora</taxon>
    </lineage>
</organism>
<name>A0A520KPL9_9CREN</name>
<gene>
    <name evidence="3" type="ORF">EF810_01825</name>
</gene>
<dbReference type="InterPro" id="IPR051010">
    <property type="entry name" value="BCAA_transport"/>
</dbReference>
<sequence length="411" mass="44340">MIVVLLVGIGIGYAIPKPAPAAPTPTPTPAPTGLPKEIPIGVPLPLSGDFASYGARGKAVAELAEKDINDFVKSVGLPLTFKFYYEDTETKSDVTLQKVQTFAAKGIKVIVGLLSSADIQAIKGYVDANKIVVITSFSTVAELGAPDYIFRLIPHDDMEGVALARLVYGLGITHVAILQRKDPCDISIAHSFRDEFKRLGGEILAYIEYEPGTSEFSSEIAALETAIGPAIQKYGADKVAIQTLTWEDLAMTLAQAKARNSITLSVRWFGGDAIAMSSVILRDAGDVAVRTQLLAGFYYAPETPKKEKVVKYVKEKTGEDVDIYSLILYDCLWVAAMSVLQAGTYDGAIIQKMVPYVANSYFGASGWTEIDENGDRKGLDMAFYQVKTVDGKPKWVLVAKYISATGAVSWG</sequence>
<feature type="domain" description="Leucine-binding protein" evidence="2">
    <location>
        <begin position="37"/>
        <end position="387"/>
    </location>
</feature>
<dbReference type="PANTHER" id="PTHR30483">
    <property type="entry name" value="LEUCINE-SPECIFIC-BINDING PROTEIN"/>
    <property type="match status" value="1"/>
</dbReference>
<dbReference type="SUPFAM" id="SSF53822">
    <property type="entry name" value="Periplasmic binding protein-like I"/>
    <property type="match status" value="1"/>
</dbReference>